<dbReference type="InterPro" id="IPR002078">
    <property type="entry name" value="Sigma_54_int"/>
</dbReference>
<evidence type="ECO:0000256" key="3">
    <source>
        <dbReference type="ARBA" id="ARBA00023159"/>
    </source>
</evidence>
<evidence type="ECO:0000313" key="6">
    <source>
        <dbReference type="EMBL" id="SLN71131.1"/>
    </source>
</evidence>
<dbReference type="Pfam" id="PF00158">
    <property type="entry name" value="Sigma54_activat"/>
    <property type="match status" value="1"/>
</dbReference>
<dbReference type="PANTHER" id="PTHR32071:SF57">
    <property type="entry name" value="C4-DICARBOXYLATE TRANSPORT TRANSCRIPTIONAL REGULATORY PROTEIN DCTD"/>
    <property type="match status" value="1"/>
</dbReference>
<dbReference type="SUPFAM" id="SSF52540">
    <property type="entry name" value="P-loop containing nucleoside triphosphate hydrolases"/>
    <property type="match status" value="1"/>
</dbReference>
<keyword evidence="1" id="KW-0547">Nucleotide-binding</keyword>
<organism evidence="6 7">
    <name type="scientific">Pseudooceanicola marinus</name>
    <dbReference type="NCBI Taxonomy" id="396013"/>
    <lineage>
        <taxon>Bacteria</taxon>
        <taxon>Pseudomonadati</taxon>
        <taxon>Pseudomonadota</taxon>
        <taxon>Alphaproteobacteria</taxon>
        <taxon>Rhodobacterales</taxon>
        <taxon>Paracoccaceae</taxon>
        <taxon>Pseudooceanicola</taxon>
    </lineage>
</organism>
<sequence length="155" mass="16823">MGTGLRPVASGGRYLERGEDQDASKGRHVVRLDVWQGHIAKVGQLRVNGHGIDKAGRLRLAHGGTLFLEEVADLPLDYQGRLRAALRDQQVTRVGEDRQRGFNVRLNASTSCDLSREVETRDGTGADPVVRGHVADRRAGGVAAHLGETRAEDPD</sequence>
<dbReference type="GO" id="GO:0006355">
    <property type="term" value="P:regulation of DNA-templated transcription"/>
    <property type="evidence" value="ECO:0007669"/>
    <property type="project" value="InterPro"/>
</dbReference>
<dbReference type="GO" id="GO:0005524">
    <property type="term" value="F:ATP binding"/>
    <property type="evidence" value="ECO:0007669"/>
    <property type="project" value="UniProtKB-KW"/>
</dbReference>
<keyword evidence="2" id="KW-0067">ATP-binding</keyword>
<feature type="region of interest" description="Disordered" evidence="4">
    <location>
        <begin position="135"/>
        <end position="155"/>
    </location>
</feature>
<proteinExistence type="predicted"/>
<evidence type="ECO:0000256" key="1">
    <source>
        <dbReference type="ARBA" id="ARBA00022741"/>
    </source>
</evidence>
<dbReference type="InterPro" id="IPR025943">
    <property type="entry name" value="Sigma_54_int_dom_ATP-bd_2"/>
</dbReference>
<feature type="region of interest" description="Disordered" evidence="4">
    <location>
        <begin position="1"/>
        <end position="20"/>
    </location>
</feature>
<feature type="domain" description="Sigma-54 factor interaction" evidence="5">
    <location>
        <begin position="40"/>
        <end position="134"/>
    </location>
</feature>
<dbReference type="EC" id="1.14.13.48" evidence="6"/>
<keyword evidence="3" id="KW-0010">Activator</keyword>
<dbReference type="PROSITE" id="PS50045">
    <property type="entry name" value="SIGMA54_INTERACT_4"/>
    <property type="match status" value="1"/>
</dbReference>
<name>A0A1X7A5X1_9RHOB</name>
<dbReference type="AlphaFoldDB" id="A0A1X7A5X1"/>
<dbReference type="Gene3D" id="3.40.50.300">
    <property type="entry name" value="P-loop containing nucleotide triphosphate hydrolases"/>
    <property type="match status" value="1"/>
</dbReference>
<dbReference type="PROSITE" id="PS00676">
    <property type="entry name" value="SIGMA54_INTERACT_2"/>
    <property type="match status" value="1"/>
</dbReference>
<reference evidence="6 7" key="1">
    <citation type="submission" date="2017-03" db="EMBL/GenBank/DDBJ databases">
        <authorList>
            <person name="Afonso C.L."/>
            <person name="Miller P.J."/>
            <person name="Scott M.A."/>
            <person name="Spackman E."/>
            <person name="Goraichik I."/>
            <person name="Dimitrov K.M."/>
            <person name="Suarez D.L."/>
            <person name="Swayne D.E."/>
        </authorList>
    </citation>
    <scope>NUCLEOTIDE SEQUENCE [LARGE SCALE GENOMIC DNA]</scope>
    <source>
        <strain evidence="6 7">CECT 7751</strain>
    </source>
</reference>
<keyword evidence="6" id="KW-0560">Oxidoreductase</keyword>
<evidence type="ECO:0000313" key="7">
    <source>
        <dbReference type="Proteomes" id="UP000193963"/>
    </source>
</evidence>
<gene>
    <name evidence="6" type="ORF">PSM7751_03800</name>
</gene>
<evidence type="ECO:0000256" key="4">
    <source>
        <dbReference type="SAM" id="MobiDB-lite"/>
    </source>
</evidence>
<protein>
    <submittedName>
        <fullName evidence="6">Limonene hydroxylase</fullName>
        <ecNumber evidence="6">1.14.13.48</ecNumber>
    </submittedName>
</protein>
<dbReference type="InterPro" id="IPR027417">
    <property type="entry name" value="P-loop_NTPase"/>
</dbReference>
<evidence type="ECO:0000256" key="2">
    <source>
        <dbReference type="ARBA" id="ARBA00022840"/>
    </source>
</evidence>
<accession>A0A1X7A5X1</accession>
<dbReference type="EMBL" id="FWFN01000009">
    <property type="protein sequence ID" value="SLN71131.1"/>
    <property type="molecule type" value="Genomic_DNA"/>
</dbReference>
<dbReference type="GO" id="GO:0016491">
    <property type="term" value="F:oxidoreductase activity"/>
    <property type="evidence" value="ECO:0007669"/>
    <property type="project" value="UniProtKB-KW"/>
</dbReference>
<evidence type="ECO:0000259" key="5">
    <source>
        <dbReference type="PROSITE" id="PS50045"/>
    </source>
</evidence>
<dbReference type="Proteomes" id="UP000193963">
    <property type="component" value="Unassembled WGS sequence"/>
</dbReference>
<dbReference type="PANTHER" id="PTHR32071">
    <property type="entry name" value="TRANSCRIPTIONAL REGULATORY PROTEIN"/>
    <property type="match status" value="1"/>
</dbReference>
<keyword evidence="7" id="KW-1185">Reference proteome</keyword>